<feature type="transmembrane region" description="Helical" evidence="5">
    <location>
        <begin position="71"/>
        <end position="92"/>
    </location>
</feature>
<evidence type="ECO:0000256" key="1">
    <source>
        <dbReference type="ARBA" id="ARBA00004141"/>
    </source>
</evidence>
<reference evidence="7 8" key="1">
    <citation type="journal article" date="2017" name="ISME J.">
        <title>Energy and carbon metabolisms in a deep terrestrial subsurface fluid microbial community.</title>
        <authorList>
            <person name="Momper L."/>
            <person name="Jungbluth S.P."/>
            <person name="Lee M.D."/>
            <person name="Amend J.P."/>
        </authorList>
    </citation>
    <scope>NUCLEOTIDE SEQUENCE [LARGE SCALE GENOMIC DNA]</scope>
    <source>
        <strain evidence="7">SURF_29</strain>
    </source>
</reference>
<name>A0A419DBF1_9BACT</name>
<feature type="transmembrane region" description="Helical" evidence="5">
    <location>
        <begin position="30"/>
        <end position="59"/>
    </location>
</feature>
<evidence type="ECO:0000313" key="7">
    <source>
        <dbReference type="EMBL" id="RJO60424.1"/>
    </source>
</evidence>
<dbReference type="InterPro" id="IPR007016">
    <property type="entry name" value="O-antigen_ligase-rel_domated"/>
</dbReference>
<evidence type="ECO:0000256" key="2">
    <source>
        <dbReference type="ARBA" id="ARBA00022692"/>
    </source>
</evidence>
<proteinExistence type="predicted"/>
<accession>A0A419DBF1</accession>
<organism evidence="7 8">
    <name type="scientific">candidate division WS5 bacterium</name>
    <dbReference type="NCBI Taxonomy" id="2093353"/>
    <lineage>
        <taxon>Bacteria</taxon>
        <taxon>candidate division WS5</taxon>
    </lineage>
</organism>
<keyword evidence="2 5" id="KW-0812">Transmembrane</keyword>
<comment type="caution">
    <text evidence="7">The sequence shown here is derived from an EMBL/GenBank/DDBJ whole genome shotgun (WGS) entry which is preliminary data.</text>
</comment>
<evidence type="ECO:0000313" key="8">
    <source>
        <dbReference type="Proteomes" id="UP000285655"/>
    </source>
</evidence>
<sequence>MKISLIIISGILVISLAVLILFFNEVELSLAIMIGIVAGIITTTLIILNPFMGLLLIVIVNQFSSLFSSQFNASLGRMIGVIVAIGWFLKYFSMKRTVFFDLISFNKIAVLFIISMLVSTLLSSYPVQSIQQFFKITLLVLMVFFMQDFIDKKNKLNVFIITFALSIGIGSLFGIFQYKSLIAGTLNVGEQNIGTMIYQGADKTARVAGLRNNANDYGLMLLSGIPLLLFLSLNASNFFLKTFSAIFFVTSVVSLGLSSSRISIFGFLIYISLYVVLSLLYGKVEKKQWTLLLIIITIIVLMSSLFLYDIVTERDYSFEDDSSIVRSSLFLKAVDLFSENPLFGIGFGNIELLGRPLDKYYNVYNHPGHDLVSGTFVCIGLIGSALLIWICVRTVKYSLIALKQCRKLHDKYLLNLNITLIAAFIAFISTGFGNDVIFQRIFWIYIALAVIMHKWTSSRLISISSSSR</sequence>
<comment type="subcellular location">
    <subcellularLocation>
        <location evidence="1">Membrane</location>
        <topology evidence="1">Multi-pass membrane protein</topology>
    </subcellularLocation>
</comment>
<dbReference type="InterPro" id="IPR051533">
    <property type="entry name" value="WaaL-like"/>
</dbReference>
<keyword evidence="4 5" id="KW-0472">Membrane</keyword>
<feature type="transmembrane region" description="Helical" evidence="5">
    <location>
        <begin position="158"/>
        <end position="178"/>
    </location>
</feature>
<feature type="transmembrane region" description="Helical" evidence="5">
    <location>
        <begin position="289"/>
        <end position="308"/>
    </location>
</feature>
<dbReference type="PANTHER" id="PTHR37422">
    <property type="entry name" value="TEICHURONIC ACID BIOSYNTHESIS PROTEIN TUAE"/>
    <property type="match status" value="1"/>
</dbReference>
<dbReference type="GO" id="GO:0016020">
    <property type="term" value="C:membrane"/>
    <property type="evidence" value="ECO:0007669"/>
    <property type="project" value="UniProtKB-SubCell"/>
</dbReference>
<dbReference type="AlphaFoldDB" id="A0A419DBF1"/>
<evidence type="ECO:0000256" key="4">
    <source>
        <dbReference type="ARBA" id="ARBA00023136"/>
    </source>
</evidence>
<evidence type="ECO:0000259" key="6">
    <source>
        <dbReference type="Pfam" id="PF04932"/>
    </source>
</evidence>
<dbReference type="Pfam" id="PF04932">
    <property type="entry name" value="Wzy_C"/>
    <property type="match status" value="1"/>
</dbReference>
<feature type="transmembrane region" description="Helical" evidence="5">
    <location>
        <begin position="262"/>
        <end position="282"/>
    </location>
</feature>
<evidence type="ECO:0000256" key="5">
    <source>
        <dbReference type="SAM" id="Phobius"/>
    </source>
</evidence>
<feature type="transmembrane region" description="Helical" evidence="5">
    <location>
        <begin position="104"/>
        <end position="123"/>
    </location>
</feature>
<gene>
    <name evidence="7" type="ORF">C4544_05125</name>
</gene>
<dbReference type="Proteomes" id="UP000285655">
    <property type="component" value="Unassembled WGS sequence"/>
</dbReference>
<feature type="transmembrane region" description="Helical" evidence="5">
    <location>
        <begin position="437"/>
        <end position="455"/>
    </location>
</feature>
<evidence type="ECO:0000256" key="3">
    <source>
        <dbReference type="ARBA" id="ARBA00022989"/>
    </source>
</evidence>
<protein>
    <recommendedName>
        <fullName evidence="6">O-antigen ligase-related domain-containing protein</fullName>
    </recommendedName>
</protein>
<feature type="transmembrane region" description="Helical" evidence="5">
    <location>
        <begin position="371"/>
        <end position="392"/>
    </location>
</feature>
<dbReference type="PANTHER" id="PTHR37422:SF13">
    <property type="entry name" value="LIPOPOLYSACCHARIDE BIOSYNTHESIS PROTEIN PA4999-RELATED"/>
    <property type="match status" value="1"/>
</dbReference>
<feature type="transmembrane region" description="Helical" evidence="5">
    <location>
        <begin position="412"/>
        <end position="431"/>
    </location>
</feature>
<keyword evidence="3 5" id="KW-1133">Transmembrane helix</keyword>
<feature type="domain" description="O-antigen ligase-related" evidence="6">
    <location>
        <begin position="247"/>
        <end position="387"/>
    </location>
</feature>
<feature type="transmembrane region" description="Helical" evidence="5">
    <location>
        <begin position="6"/>
        <end position="23"/>
    </location>
</feature>
<dbReference type="EMBL" id="QZJW01000045">
    <property type="protein sequence ID" value="RJO60424.1"/>
    <property type="molecule type" value="Genomic_DNA"/>
</dbReference>
<feature type="transmembrane region" description="Helical" evidence="5">
    <location>
        <begin position="217"/>
        <end position="233"/>
    </location>
</feature>